<evidence type="ECO:0000313" key="1">
    <source>
        <dbReference type="EMBL" id="KKN90072.1"/>
    </source>
</evidence>
<organism evidence="1">
    <name type="scientific">marine sediment metagenome</name>
    <dbReference type="NCBI Taxonomy" id="412755"/>
    <lineage>
        <taxon>unclassified sequences</taxon>
        <taxon>metagenomes</taxon>
        <taxon>ecological metagenomes</taxon>
    </lineage>
</organism>
<accession>A0A0F9URE2</accession>
<protein>
    <submittedName>
        <fullName evidence="1">Uncharacterized protein</fullName>
    </submittedName>
</protein>
<dbReference type="AlphaFoldDB" id="A0A0F9URE2"/>
<dbReference type="EMBL" id="LAZR01000113">
    <property type="protein sequence ID" value="KKN90072.1"/>
    <property type="molecule type" value="Genomic_DNA"/>
</dbReference>
<sequence>MVRALAFFMFLATLPATAQMLCGPRADVLTNLTEGHGEYSASMGLASNGAVIEVFVSAIDRDVGGRSFTIVMTRPDGLSCLMAAGNNWEDLLIRMNGT</sequence>
<gene>
    <name evidence="1" type="ORF">LCGC14_0231850</name>
</gene>
<reference evidence="1" key="1">
    <citation type="journal article" date="2015" name="Nature">
        <title>Complex archaea that bridge the gap between prokaryotes and eukaryotes.</title>
        <authorList>
            <person name="Spang A."/>
            <person name="Saw J.H."/>
            <person name="Jorgensen S.L."/>
            <person name="Zaremba-Niedzwiedzka K."/>
            <person name="Martijn J."/>
            <person name="Lind A.E."/>
            <person name="van Eijk R."/>
            <person name="Schleper C."/>
            <person name="Guy L."/>
            <person name="Ettema T.J."/>
        </authorList>
    </citation>
    <scope>NUCLEOTIDE SEQUENCE</scope>
</reference>
<proteinExistence type="predicted"/>
<comment type="caution">
    <text evidence="1">The sequence shown here is derived from an EMBL/GenBank/DDBJ whole genome shotgun (WGS) entry which is preliminary data.</text>
</comment>
<name>A0A0F9URE2_9ZZZZ</name>